<dbReference type="Proteomes" id="UP000001940">
    <property type="component" value="Chromosome X"/>
</dbReference>
<evidence type="ECO:0000313" key="2">
    <source>
        <dbReference type="EMBL" id="CCD68792.1"/>
    </source>
</evidence>
<evidence type="ECO:0000313" key="4">
    <source>
        <dbReference type="WormBase" id="M02D8.2"/>
    </source>
</evidence>
<gene>
    <name evidence="2" type="ORF">CELE_M02D8.2</name>
    <name evidence="2 4" type="ORF">M02D8.2</name>
</gene>
<feature type="compositionally biased region" description="Basic and acidic residues" evidence="1">
    <location>
        <begin position="1"/>
        <end position="12"/>
    </location>
</feature>
<dbReference type="Bgee" id="WBGene00019728">
    <property type="expression patterns" value="Expressed in adult organism and 1 other cell type or tissue"/>
</dbReference>
<accession>Q21462</accession>
<name>Q21462_CAEEL</name>
<dbReference type="HOGENOM" id="CLU_1972486_0_0_1"/>
<dbReference type="AlphaFoldDB" id="Q21462"/>
<feature type="region of interest" description="Disordered" evidence="1">
    <location>
        <begin position="1"/>
        <end position="23"/>
    </location>
</feature>
<organism evidence="2 3">
    <name type="scientific">Caenorhabditis elegans</name>
    <dbReference type="NCBI Taxonomy" id="6239"/>
    <lineage>
        <taxon>Eukaryota</taxon>
        <taxon>Metazoa</taxon>
        <taxon>Ecdysozoa</taxon>
        <taxon>Nematoda</taxon>
        <taxon>Chromadorea</taxon>
        <taxon>Rhabditida</taxon>
        <taxon>Rhabditina</taxon>
        <taxon>Rhabditomorpha</taxon>
        <taxon>Rhabditoidea</taxon>
        <taxon>Rhabditidae</taxon>
        <taxon>Peloderinae</taxon>
        <taxon>Caenorhabditis</taxon>
    </lineage>
</organism>
<feature type="region of interest" description="Disordered" evidence="1">
    <location>
        <begin position="63"/>
        <end position="92"/>
    </location>
</feature>
<reference evidence="2 3" key="1">
    <citation type="journal article" date="1998" name="Science">
        <title>Genome sequence of the nematode C. elegans: a platform for investigating biology.</title>
        <authorList>
            <consortium name="The C. elegans sequencing consortium"/>
            <person name="Sulson J.E."/>
            <person name="Waterston R."/>
        </authorList>
    </citation>
    <scope>NUCLEOTIDE SEQUENCE [LARGE SCALE GENOMIC DNA]</scope>
    <source>
        <strain evidence="2 3">Bristol N2</strain>
    </source>
</reference>
<dbReference type="PaxDb" id="6239-M02D8.2"/>
<dbReference type="InParanoid" id="Q21462"/>
<evidence type="ECO:0000256" key="1">
    <source>
        <dbReference type="SAM" id="MobiDB-lite"/>
    </source>
</evidence>
<feature type="compositionally biased region" description="Acidic residues" evidence="1">
    <location>
        <begin position="74"/>
        <end position="83"/>
    </location>
</feature>
<dbReference type="AGR" id="WB:WBGene00019728"/>
<dbReference type="UCSC" id="M02D8.2">
    <property type="organism name" value="c. elegans"/>
</dbReference>
<keyword evidence="3" id="KW-1185">Reference proteome</keyword>
<dbReference type="EMBL" id="BX284606">
    <property type="protein sequence ID" value="CCD68792.1"/>
    <property type="molecule type" value="Genomic_DNA"/>
</dbReference>
<evidence type="ECO:0000313" key="3">
    <source>
        <dbReference type="Proteomes" id="UP000001940"/>
    </source>
</evidence>
<dbReference type="PIR" id="T16624">
    <property type="entry name" value="T16624"/>
</dbReference>
<proteinExistence type="predicted"/>
<protein>
    <submittedName>
        <fullName evidence="2">WW domain-containing protein</fullName>
    </submittedName>
</protein>
<dbReference type="WormBase" id="M02D8.2">
    <property type="protein sequence ID" value="CE35743"/>
    <property type="gene ID" value="WBGene00019728"/>
</dbReference>
<sequence length="127" mass="15055">MSDEQNKEEKKPCTNPAPSDDLRWVPIPNEALEHWQNGNVGVMISPGPGEYYYASREEYEEAVMSGKHPNNEWVDGEDPDENNTELKKTKKKLRKTIKKRECKIRIFKKKRDDNEDEHRRNRVCYFT</sequence>